<dbReference type="GO" id="GO:0035539">
    <property type="term" value="F:8-oxo-7,8-dihydrodeoxyguanosine triphosphate pyrophosphatase activity"/>
    <property type="evidence" value="ECO:0000318"/>
    <property type="project" value="GO_Central"/>
</dbReference>
<feature type="domain" description="Nudix hydrolase" evidence="1">
    <location>
        <begin position="7"/>
        <end position="150"/>
    </location>
</feature>
<dbReference type="PROSITE" id="PS51462">
    <property type="entry name" value="NUDIX"/>
    <property type="match status" value="1"/>
</dbReference>
<dbReference type="InterPro" id="IPR000086">
    <property type="entry name" value="NUDIX_hydrolase_dom"/>
</dbReference>
<dbReference type="Gene3D" id="3.90.79.10">
    <property type="entry name" value="Nucleoside Triphosphate Pyrophosphohydrolase"/>
    <property type="match status" value="1"/>
</dbReference>
<gene>
    <name evidence="2" type="ORF">AMTR_s00087p00070530</name>
</gene>
<evidence type="ECO:0000313" key="2">
    <source>
        <dbReference type="EMBL" id="ERN02570.1"/>
    </source>
</evidence>
<dbReference type="PANTHER" id="PTHR16099">
    <property type="entry name" value="8-OXO-DGTP DIPHOSPHATES NUDT15"/>
    <property type="match status" value="1"/>
</dbReference>
<organism evidence="2 3">
    <name type="scientific">Amborella trichopoda</name>
    <dbReference type="NCBI Taxonomy" id="13333"/>
    <lineage>
        <taxon>Eukaryota</taxon>
        <taxon>Viridiplantae</taxon>
        <taxon>Streptophyta</taxon>
        <taxon>Embryophyta</taxon>
        <taxon>Tracheophyta</taxon>
        <taxon>Spermatophyta</taxon>
        <taxon>Magnoliopsida</taxon>
        <taxon>Amborellales</taxon>
        <taxon>Amborellaceae</taxon>
        <taxon>Amborella</taxon>
    </lineage>
</organism>
<dbReference type="Proteomes" id="UP000017836">
    <property type="component" value="Unassembled WGS sequence"/>
</dbReference>
<dbReference type="Pfam" id="PF00293">
    <property type="entry name" value="NUDIX"/>
    <property type="match status" value="1"/>
</dbReference>
<protein>
    <recommendedName>
        <fullName evidence="1">Nudix hydrolase domain-containing protein</fullName>
    </recommendedName>
</protein>
<keyword evidence="3" id="KW-1185">Reference proteome</keyword>
<dbReference type="HOGENOM" id="CLU_037162_9_2_1"/>
<dbReference type="InterPro" id="IPR015797">
    <property type="entry name" value="NUDIX_hydrolase-like_dom_sf"/>
</dbReference>
<dbReference type="AlphaFoldDB" id="W1P6F7"/>
<evidence type="ECO:0000259" key="1">
    <source>
        <dbReference type="PROSITE" id="PS51462"/>
    </source>
</evidence>
<proteinExistence type="predicted"/>
<dbReference type="CDD" id="cd04678">
    <property type="entry name" value="NUDIX_MTH2_Nudt15"/>
    <property type="match status" value="1"/>
</dbReference>
<dbReference type="Gramene" id="ERN02570">
    <property type="protein sequence ID" value="ERN02570"/>
    <property type="gene ID" value="AMTR_s00087p00070530"/>
</dbReference>
<dbReference type="SUPFAM" id="SSF55811">
    <property type="entry name" value="Nudix"/>
    <property type="match status" value="1"/>
</dbReference>
<dbReference type="STRING" id="13333.W1P6F7"/>
<evidence type="ECO:0000313" key="3">
    <source>
        <dbReference type="Proteomes" id="UP000017836"/>
    </source>
</evidence>
<dbReference type="GO" id="GO:0006203">
    <property type="term" value="P:dGTP catabolic process"/>
    <property type="evidence" value="ECO:0000318"/>
    <property type="project" value="GO_Central"/>
</dbReference>
<reference evidence="3" key="1">
    <citation type="journal article" date="2013" name="Science">
        <title>The Amborella genome and the evolution of flowering plants.</title>
        <authorList>
            <consortium name="Amborella Genome Project"/>
        </authorList>
    </citation>
    <scope>NUCLEOTIDE SEQUENCE [LARGE SCALE GENOMIC DNA]</scope>
</reference>
<dbReference type="GO" id="GO:0005829">
    <property type="term" value="C:cytosol"/>
    <property type="evidence" value="ECO:0000318"/>
    <property type="project" value="GO_Central"/>
</dbReference>
<dbReference type="OMA" id="CEGWEWW"/>
<sequence>MGDDLPAPRVAVAVIIVRENSVLMGKRLSTVGDSTYATSWCSNYNFLGVDFFDALKLFAYLHRLGETWEECAAREVRDETGLDVEKVEFVTVTNNVLRSEARPKHYVTIIMRCVLHDPDQTSLNLEPDKCGGWEWYEWDNLRKPLFPPLQ</sequence>
<accession>W1P6F7</accession>
<dbReference type="PANTHER" id="PTHR16099:SF5">
    <property type="entry name" value="NUCLEOTIDE TRIPHOSPHATE DIPHOSPHATASE NUDT15"/>
    <property type="match status" value="1"/>
</dbReference>
<name>W1P6F7_AMBTC</name>
<dbReference type="eggNOG" id="ENOG502S3YT">
    <property type="taxonomic scope" value="Eukaryota"/>
</dbReference>
<dbReference type="EMBL" id="KI394524">
    <property type="protein sequence ID" value="ERN02570.1"/>
    <property type="molecule type" value="Genomic_DNA"/>
</dbReference>